<keyword evidence="7" id="KW-1185">Reference proteome</keyword>
<evidence type="ECO:0000256" key="3">
    <source>
        <dbReference type="ARBA" id="ARBA00022754"/>
    </source>
</evidence>
<dbReference type="EMBL" id="JASSZA010000001">
    <property type="protein sequence ID" value="KAK2121647.1"/>
    <property type="molecule type" value="Genomic_DNA"/>
</dbReference>
<keyword evidence="2" id="KW-0416">Keratin</keyword>
<evidence type="ECO:0000256" key="2">
    <source>
        <dbReference type="ARBA" id="ARBA00022744"/>
    </source>
</evidence>
<accession>A0ABQ9WJ10</accession>
<keyword evidence="3" id="KW-0403">Intermediate filament</keyword>
<dbReference type="PANTHER" id="PTHR23239">
    <property type="entry name" value="INTERMEDIATE FILAMENT"/>
    <property type="match status" value="1"/>
</dbReference>
<name>A0ABQ9WJ10_SAGOE</name>
<evidence type="ECO:0000313" key="6">
    <source>
        <dbReference type="EMBL" id="KAK2121647.1"/>
    </source>
</evidence>
<evidence type="ECO:0000313" key="7">
    <source>
        <dbReference type="Proteomes" id="UP001266305"/>
    </source>
</evidence>
<organism evidence="6 7">
    <name type="scientific">Saguinus oedipus</name>
    <name type="common">Cotton-top tamarin</name>
    <name type="synonym">Oedipomidas oedipus</name>
    <dbReference type="NCBI Taxonomy" id="9490"/>
    <lineage>
        <taxon>Eukaryota</taxon>
        <taxon>Metazoa</taxon>
        <taxon>Chordata</taxon>
        <taxon>Craniata</taxon>
        <taxon>Vertebrata</taxon>
        <taxon>Euteleostomi</taxon>
        <taxon>Mammalia</taxon>
        <taxon>Eutheria</taxon>
        <taxon>Euarchontoglires</taxon>
        <taxon>Primates</taxon>
        <taxon>Haplorrhini</taxon>
        <taxon>Platyrrhini</taxon>
        <taxon>Cebidae</taxon>
        <taxon>Callitrichinae</taxon>
        <taxon>Saguinus</taxon>
    </lineage>
</organism>
<dbReference type="PRINTS" id="PR01248">
    <property type="entry name" value="TYPE1KERATIN"/>
</dbReference>
<dbReference type="InterPro" id="IPR002957">
    <property type="entry name" value="Keratin_I"/>
</dbReference>
<keyword evidence="4" id="KW-0175">Coiled coil</keyword>
<comment type="caution">
    <text evidence="6">The sequence shown here is derived from an EMBL/GenBank/DDBJ whole genome shotgun (WGS) entry which is preliminary data.</text>
</comment>
<evidence type="ECO:0000259" key="5">
    <source>
        <dbReference type="Pfam" id="PF00038"/>
    </source>
</evidence>
<dbReference type="PANTHER" id="PTHR23239:SF349">
    <property type="entry name" value="KERATIN, TYPE I CYTOSKELETAL 18"/>
    <property type="match status" value="1"/>
</dbReference>
<dbReference type="InterPro" id="IPR039008">
    <property type="entry name" value="IF_rod_dom"/>
</dbReference>
<protein>
    <recommendedName>
        <fullName evidence="5">IF rod domain-containing protein</fullName>
    </recommendedName>
</protein>
<feature type="domain" description="IF rod" evidence="5">
    <location>
        <begin position="61"/>
        <end position="157"/>
    </location>
</feature>
<proteinExistence type="predicted"/>
<sequence>MSFTTRSTTFSTNYPSLGSIQLPSCATQSVSSPASIYADARVSGSQISVSCSTSFQGGLGVRNLETANWRLKSKNWEHLEKKGCQVSNWGRYFKTIKKLMAQIFANSVDNACIVLQTDNAHLADDDFRVKYETEMAMCQSVESDIHGLWKVTDDTYVTGICVTEDRDRDFQGGPALHEEEP</sequence>
<dbReference type="Gene3D" id="1.20.5.1160">
    <property type="entry name" value="Vasodilator-stimulated phosphoprotein"/>
    <property type="match status" value="1"/>
</dbReference>
<dbReference type="Proteomes" id="UP001266305">
    <property type="component" value="Unassembled WGS sequence"/>
</dbReference>
<evidence type="ECO:0000256" key="1">
    <source>
        <dbReference type="ARBA" id="ARBA00022553"/>
    </source>
</evidence>
<dbReference type="Pfam" id="PF00038">
    <property type="entry name" value="Filament"/>
    <property type="match status" value="1"/>
</dbReference>
<evidence type="ECO:0000256" key="4">
    <source>
        <dbReference type="ARBA" id="ARBA00023054"/>
    </source>
</evidence>
<gene>
    <name evidence="6" type="ORF">P7K49_003033</name>
</gene>
<reference evidence="6 7" key="1">
    <citation type="submission" date="2023-05" db="EMBL/GenBank/DDBJ databases">
        <title>B98-5 Cell Line De Novo Hybrid Assembly: An Optical Mapping Approach.</title>
        <authorList>
            <person name="Kananen K."/>
            <person name="Auerbach J.A."/>
            <person name="Kautto E."/>
            <person name="Blachly J.S."/>
        </authorList>
    </citation>
    <scope>NUCLEOTIDE SEQUENCE [LARGE SCALE GENOMIC DNA]</scope>
    <source>
        <strain evidence="6">B95-8</strain>
        <tissue evidence="6">Cell line</tissue>
    </source>
</reference>
<keyword evidence="1" id="KW-0597">Phosphoprotein</keyword>